<feature type="transmembrane region" description="Helical" evidence="11">
    <location>
        <begin position="326"/>
        <end position="348"/>
    </location>
</feature>
<organism evidence="12 13">
    <name type="scientific">Populibacterium corticicola</name>
    <dbReference type="NCBI Taxonomy" id="1812826"/>
    <lineage>
        <taxon>Bacteria</taxon>
        <taxon>Bacillati</taxon>
        <taxon>Actinomycetota</taxon>
        <taxon>Actinomycetes</taxon>
        <taxon>Micrococcales</taxon>
        <taxon>Jonesiaceae</taxon>
        <taxon>Populibacterium</taxon>
    </lineage>
</organism>
<feature type="transmembrane region" description="Helical" evidence="11">
    <location>
        <begin position="150"/>
        <end position="174"/>
    </location>
</feature>
<keyword evidence="10 11" id="KW-0739">Sodium transport</keyword>
<feature type="transmembrane region" description="Helical" evidence="11">
    <location>
        <begin position="290"/>
        <end position="314"/>
    </location>
</feature>
<comment type="similarity">
    <text evidence="11">Belongs to the NhaA Na(+)/H(+) (TC 2.A.33) antiporter family.</text>
</comment>
<keyword evidence="3 11" id="KW-0050">Antiport</keyword>
<gene>
    <name evidence="11 12" type="primary">nhaA</name>
    <name evidence="12" type="ORF">ACFSYH_06640</name>
</gene>
<evidence type="ECO:0000256" key="5">
    <source>
        <dbReference type="ARBA" id="ARBA00022692"/>
    </source>
</evidence>
<evidence type="ECO:0000313" key="12">
    <source>
        <dbReference type="EMBL" id="MFD2840245.1"/>
    </source>
</evidence>
<evidence type="ECO:0000313" key="13">
    <source>
        <dbReference type="Proteomes" id="UP001597391"/>
    </source>
</evidence>
<evidence type="ECO:0000256" key="2">
    <source>
        <dbReference type="ARBA" id="ARBA00022448"/>
    </source>
</evidence>
<keyword evidence="13" id="KW-1185">Reference proteome</keyword>
<dbReference type="InterPro" id="IPR023171">
    <property type="entry name" value="Na/H_antiporter_dom_sf"/>
</dbReference>
<keyword evidence="8 11" id="KW-0406">Ion transport</keyword>
<dbReference type="Proteomes" id="UP001597391">
    <property type="component" value="Unassembled WGS sequence"/>
</dbReference>
<keyword evidence="6 11" id="KW-1133">Transmembrane helix</keyword>
<evidence type="ECO:0000256" key="3">
    <source>
        <dbReference type="ARBA" id="ARBA00022449"/>
    </source>
</evidence>
<dbReference type="RefSeq" id="WP_377466023.1">
    <property type="nucleotide sequence ID" value="NZ_JBHUOP010000002.1"/>
</dbReference>
<dbReference type="Gene3D" id="1.20.1530.10">
    <property type="entry name" value="Na+/H+ antiporter like domain"/>
    <property type="match status" value="1"/>
</dbReference>
<protein>
    <recommendedName>
        <fullName evidence="11">Na(+)/H(+) antiporter NhaA</fullName>
    </recommendedName>
    <alternativeName>
        <fullName evidence="11">Sodium/proton antiporter NhaA</fullName>
    </alternativeName>
</protein>
<evidence type="ECO:0000256" key="1">
    <source>
        <dbReference type="ARBA" id="ARBA00004429"/>
    </source>
</evidence>
<feature type="transmembrane region" description="Helical" evidence="11">
    <location>
        <begin position="360"/>
        <end position="381"/>
    </location>
</feature>
<evidence type="ECO:0000256" key="7">
    <source>
        <dbReference type="ARBA" id="ARBA00023053"/>
    </source>
</evidence>
<evidence type="ECO:0000256" key="10">
    <source>
        <dbReference type="ARBA" id="ARBA00023201"/>
    </source>
</evidence>
<evidence type="ECO:0000256" key="4">
    <source>
        <dbReference type="ARBA" id="ARBA00022475"/>
    </source>
</evidence>
<sequence>MDKLRQKIASDTFAGMLLVGAALLALLIANSPWREAYHGLADFRFGPEALHLNLSVASWAADGLLAVFFFVIGLELKQEIVTGSLSRPREAAVPMIAAVGGMVVPAALFVLFINVLGDPSAIHGWAIPTATDIAFAVGVLALFGKGLPRALRVFLLTLAVVDDLLAIIIIAVFYSSNLNFAALLAAFGLVGLFAYLTRTRGAGWWIFIPVGVVAWALMHASGVHATIAGVLLGLVVPARQIFDESRARAHTYAEVITPVSSGLAVPVFAFFAAGVTVVGTGSLSDVLGQAVFTAVAAGLVLGKVIGVLGTTALVTKLTPLRLPQGIGVRDLLPVGLLCGIGFTVSLLIAELSFPDSEHTAAAKLAILIGSFAAAILGAIMLRHDARQTRTRDMNLDGVDDGDVDLM</sequence>
<feature type="transmembrane region" description="Helical" evidence="11">
    <location>
        <begin position="180"/>
        <end position="197"/>
    </location>
</feature>
<evidence type="ECO:0000256" key="6">
    <source>
        <dbReference type="ARBA" id="ARBA00022989"/>
    </source>
</evidence>
<reference evidence="13" key="1">
    <citation type="journal article" date="2019" name="Int. J. Syst. Evol. Microbiol.">
        <title>The Global Catalogue of Microorganisms (GCM) 10K type strain sequencing project: providing services to taxonomists for standard genome sequencing and annotation.</title>
        <authorList>
            <consortium name="The Broad Institute Genomics Platform"/>
            <consortium name="The Broad Institute Genome Sequencing Center for Infectious Disease"/>
            <person name="Wu L."/>
            <person name="Ma J."/>
        </authorList>
    </citation>
    <scope>NUCLEOTIDE SEQUENCE [LARGE SCALE GENOMIC DNA]</scope>
    <source>
        <strain evidence="13">KCTC 33576</strain>
    </source>
</reference>
<dbReference type="HAMAP" id="MF_01844">
    <property type="entry name" value="NhaA"/>
    <property type="match status" value="1"/>
</dbReference>
<dbReference type="Pfam" id="PF06965">
    <property type="entry name" value="Na_H_antiport_1"/>
    <property type="match status" value="1"/>
</dbReference>
<comment type="subcellular location">
    <subcellularLocation>
        <location evidence="1">Cell inner membrane</location>
        <topology evidence="1">Multi-pass membrane protein</topology>
    </subcellularLocation>
    <subcellularLocation>
        <location evidence="11">Cell membrane</location>
        <topology evidence="11">Multi-pass membrane protein</topology>
    </subcellularLocation>
</comment>
<keyword evidence="9 11" id="KW-0472">Membrane</keyword>
<feature type="transmembrane region" description="Helical" evidence="11">
    <location>
        <begin position="12"/>
        <end position="29"/>
    </location>
</feature>
<name>A0ABW5XCQ3_9MICO</name>
<dbReference type="InterPro" id="IPR004670">
    <property type="entry name" value="NhaA"/>
</dbReference>
<feature type="transmembrane region" description="Helical" evidence="11">
    <location>
        <begin position="95"/>
        <end position="116"/>
    </location>
</feature>
<feature type="transmembrane region" description="Helical" evidence="11">
    <location>
        <begin position="122"/>
        <end position="143"/>
    </location>
</feature>
<evidence type="ECO:0000256" key="11">
    <source>
        <dbReference type="HAMAP-Rule" id="MF_01844"/>
    </source>
</evidence>
<feature type="transmembrane region" description="Helical" evidence="11">
    <location>
        <begin position="49"/>
        <end position="74"/>
    </location>
</feature>
<comment type="caution">
    <text evidence="12">The sequence shown here is derived from an EMBL/GenBank/DDBJ whole genome shotgun (WGS) entry which is preliminary data.</text>
</comment>
<dbReference type="EMBL" id="JBHUOP010000002">
    <property type="protein sequence ID" value="MFD2840245.1"/>
    <property type="molecule type" value="Genomic_DNA"/>
</dbReference>
<keyword evidence="7 11" id="KW-0915">Sodium</keyword>
<evidence type="ECO:0000256" key="9">
    <source>
        <dbReference type="ARBA" id="ARBA00023136"/>
    </source>
</evidence>
<proteinExistence type="inferred from homology"/>
<keyword evidence="2 11" id="KW-0813">Transport</keyword>
<feature type="transmembrane region" description="Helical" evidence="11">
    <location>
        <begin position="224"/>
        <end position="242"/>
    </location>
</feature>
<feature type="transmembrane region" description="Helical" evidence="11">
    <location>
        <begin position="202"/>
        <end position="218"/>
    </location>
</feature>
<comment type="function">
    <text evidence="11">Na(+)/H(+) antiporter that extrudes sodium in exchange for external protons.</text>
</comment>
<dbReference type="NCBIfam" id="TIGR00773">
    <property type="entry name" value="NhaA"/>
    <property type="match status" value="1"/>
</dbReference>
<keyword evidence="5 11" id="KW-0812">Transmembrane</keyword>
<evidence type="ECO:0000256" key="8">
    <source>
        <dbReference type="ARBA" id="ARBA00023065"/>
    </source>
</evidence>
<comment type="catalytic activity">
    <reaction evidence="11">
        <text>Na(+)(in) + 2 H(+)(out) = Na(+)(out) + 2 H(+)(in)</text>
        <dbReference type="Rhea" id="RHEA:29251"/>
        <dbReference type="ChEBI" id="CHEBI:15378"/>
        <dbReference type="ChEBI" id="CHEBI:29101"/>
    </reaction>
</comment>
<dbReference type="PANTHER" id="PTHR30341">
    <property type="entry name" value="SODIUM ION/PROTON ANTIPORTER NHAA-RELATED"/>
    <property type="match status" value="1"/>
</dbReference>
<keyword evidence="4 11" id="KW-1003">Cell membrane</keyword>
<dbReference type="PANTHER" id="PTHR30341:SF0">
    <property type="entry name" value="NA(+)_H(+) ANTIPORTER NHAA"/>
    <property type="match status" value="1"/>
</dbReference>
<accession>A0ABW5XCQ3</accession>
<feature type="transmembrane region" description="Helical" evidence="11">
    <location>
        <begin position="263"/>
        <end position="284"/>
    </location>
</feature>